<keyword evidence="1" id="KW-0732">Signal</keyword>
<dbReference type="RefSeq" id="XP_014569921.1">
    <property type="nucleotide sequence ID" value="XM_014714435.1"/>
</dbReference>
<accession>G7DXU0</accession>
<reference evidence="2 3" key="1">
    <citation type="journal article" date="2011" name="J. Gen. Appl. Microbiol.">
        <title>Draft genome sequencing of the enigmatic basidiomycete Mixia osmundae.</title>
        <authorList>
            <person name="Nishida H."/>
            <person name="Nagatsuka Y."/>
            <person name="Sugiyama J."/>
        </authorList>
    </citation>
    <scope>NUCLEOTIDE SEQUENCE [LARGE SCALE GENOMIC DNA]</scope>
    <source>
        <strain evidence="3">CBS 9802 / IAM 14324 / JCM 22182 / KY 12970</strain>
    </source>
</reference>
<organism evidence="2 3">
    <name type="scientific">Mixia osmundae (strain CBS 9802 / IAM 14324 / JCM 22182 / KY 12970)</name>
    <dbReference type="NCBI Taxonomy" id="764103"/>
    <lineage>
        <taxon>Eukaryota</taxon>
        <taxon>Fungi</taxon>
        <taxon>Dikarya</taxon>
        <taxon>Basidiomycota</taxon>
        <taxon>Pucciniomycotina</taxon>
        <taxon>Mixiomycetes</taxon>
        <taxon>Mixiales</taxon>
        <taxon>Mixiaceae</taxon>
        <taxon>Mixia</taxon>
    </lineage>
</organism>
<dbReference type="HOGENOM" id="CLU_2590279_0_0_1"/>
<comment type="caution">
    <text evidence="2">The sequence shown here is derived from an EMBL/GenBank/DDBJ whole genome shotgun (WGS) entry which is preliminary data.</text>
</comment>
<evidence type="ECO:0000313" key="2">
    <source>
        <dbReference type="EMBL" id="GAA95400.1"/>
    </source>
</evidence>
<dbReference type="InParanoid" id="G7DXU0"/>
<dbReference type="Proteomes" id="UP000009131">
    <property type="component" value="Unassembled WGS sequence"/>
</dbReference>
<feature type="signal peptide" evidence="1">
    <location>
        <begin position="1"/>
        <end position="18"/>
    </location>
</feature>
<evidence type="ECO:0008006" key="4">
    <source>
        <dbReference type="Google" id="ProtNLM"/>
    </source>
</evidence>
<sequence>MLLSLLSAWLAGWHLNSPSHECGLTMALCNAYYHCDAVEKEPYLTSVGSSFAGVARRRLMACYSVRPGSHGVGKHSYRRV</sequence>
<dbReference type="EMBL" id="BABT02000062">
    <property type="protein sequence ID" value="GAA95400.1"/>
    <property type="molecule type" value="Genomic_DNA"/>
</dbReference>
<reference evidence="2 3" key="2">
    <citation type="journal article" date="2012" name="Open Biol.">
        <title>Characteristics of nucleosomes and linker DNA regions on the genome of the basidiomycete Mixia osmundae revealed by mono- and dinucleosome mapping.</title>
        <authorList>
            <person name="Nishida H."/>
            <person name="Kondo S."/>
            <person name="Matsumoto T."/>
            <person name="Suzuki Y."/>
            <person name="Yoshikawa H."/>
            <person name="Taylor T.D."/>
            <person name="Sugiyama J."/>
        </authorList>
    </citation>
    <scope>NUCLEOTIDE SEQUENCE [LARGE SCALE GENOMIC DNA]</scope>
    <source>
        <strain evidence="3">CBS 9802 / IAM 14324 / JCM 22182 / KY 12970</strain>
    </source>
</reference>
<evidence type="ECO:0000256" key="1">
    <source>
        <dbReference type="SAM" id="SignalP"/>
    </source>
</evidence>
<evidence type="ECO:0000313" key="3">
    <source>
        <dbReference type="Proteomes" id="UP000009131"/>
    </source>
</evidence>
<name>G7DXU0_MIXOS</name>
<protein>
    <recommendedName>
        <fullName evidence="4">Secreted protein</fullName>
    </recommendedName>
</protein>
<dbReference type="AlphaFoldDB" id="G7DXU0"/>
<keyword evidence="3" id="KW-1185">Reference proteome</keyword>
<feature type="chain" id="PRO_5009955564" description="Secreted protein" evidence="1">
    <location>
        <begin position="19"/>
        <end position="80"/>
    </location>
</feature>
<gene>
    <name evidence="2" type="primary">Mo02054</name>
    <name evidence="2" type="ORF">E5Q_02054</name>
</gene>
<proteinExistence type="predicted"/>